<protein>
    <submittedName>
        <fullName evidence="2">Uncharacterized protein</fullName>
    </submittedName>
</protein>
<feature type="compositionally biased region" description="Gly residues" evidence="1">
    <location>
        <begin position="1"/>
        <end position="10"/>
    </location>
</feature>
<feature type="region of interest" description="Disordered" evidence="1">
    <location>
        <begin position="1"/>
        <end position="25"/>
    </location>
</feature>
<organism evidence="2 3">
    <name type="scientific">Streptomyces beihaiensis</name>
    <dbReference type="NCBI Taxonomy" id="2984495"/>
    <lineage>
        <taxon>Bacteria</taxon>
        <taxon>Bacillati</taxon>
        <taxon>Actinomycetota</taxon>
        <taxon>Actinomycetes</taxon>
        <taxon>Kitasatosporales</taxon>
        <taxon>Streptomycetaceae</taxon>
        <taxon>Streptomyces</taxon>
    </lineage>
</organism>
<accession>A0ABT3TXY0</accession>
<evidence type="ECO:0000313" key="3">
    <source>
        <dbReference type="Proteomes" id="UP001163064"/>
    </source>
</evidence>
<dbReference type="Proteomes" id="UP001163064">
    <property type="component" value="Unassembled WGS sequence"/>
</dbReference>
<proteinExistence type="predicted"/>
<name>A0ABT3TXY0_9ACTN</name>
<sequence length="128" mass="13911">MNLPGHGPGLPVGQQPFPLPPFGRARQLLGQPQELDVRQGYHLAARTPTPPTVGTARPAWPTTGARVLLPLKISGRDPLLVRTPYPRQLLVDHVGPARAVRGQFTPVQLRPGQDHQILGRVAEPVDEL</sequence>
<keyword evidence="3" id="KW-1185">Reference proteome</keyword>
<reference evidence="2" key="1">
    <citation type="submission" date="2022-10" db="EMBL/GenBank/DDBJ databases">
        <title>Streptomyces beihaiensis sp. nov., a chitin degrading actinobacterium, isolated from shrimp pond soil.</title>
        <authorList>
            <person name="Xie J."/>
            <person name="Shen N."/>
        </authorList>
    </citation>
    <scope>NUCLEOTIDE SEQUENCE</scope>
    <source>
        <strain evidence="2">GXMU-J5</strain>
    </source>
</reference>
<comment type="caution">
    <text evidence="2">The sequence shown here is derived from an EMBL/GenBank/DDBJ whole genome shotgun (WGS) entry which is preliminary data.</text>
</comment>
<dbReference type="EMBL" id="JAPHNL010000248">
    <property type="protein sequence ID" value="MCX3061880.1"/>
    <property type="molecule type" value="Genomic_DNA"/>
</dbReference>
<gene>
    <name evidence="2" type="ORF">OFY01_19355</name>
</gene>
<evidence type="ECO:0000256" key="1">
    <source>
        <dbReference type="SAM" id="MobiDB-lite"/>
    </source>
</evidence>
<evidence type="ECO:0000313" key="2">
    <source>
        <dbReference type="EMBL" id="MCX3061880.1"/>
    </source>
</evidence>
<dbReference type="RefSeq" id="WP_266601587.1">
    <property type="nucleotide sequence ID" value="NZ_JAPHNL010000248.1"/>
</dbReference>